<evidence type="ECO:0008006" key="2">
    <source>
        <dbReference type="Google" id="ProtNLM"/>
    </source>
</evidence>
<organism evidence="1">
    <name type="scientific">Acetabularia acetabulum</name>
    <name type="common">Mermaid's wine glass</name>
    <name type="synonym">Acetabularia mediterranea</name>
    <dbReference type="NCBI Taxonomy" id="35845"/>
    <lineage>
        <taxon>Eukaryota</taxon>
        <taxon>Viridiplantae</taxon>
        <taxon>Chlorophyta</taxon>
        <taxon>core chlorophytes</taxon>
        <taxon>Ulvophyceae</taxon>
        <taxon>TCBD clade</taxon>
        <taxon>Dasycladales</taxon>
        <taxon>Polyphysaceae</taxon>
        <taxon>Acetabularia</taxon>
    </lineage>
</organism>
<dbReference type="SUPFAM" id="SSF54529">
    <property type="entry name" value="Mitochondrial glycoprotein MAM33-like"/>
    <property type="match status" value="1"/>
</dbReference>
<dbReference type="Gene3D" id="3.10.280.10">
    <property type="entry name" value="Mitochondrial glycoprotein"/>
    <property type="match status" value="1"/>
</dbReference>
<sequence>NIKVNEQPQPEQVEAEEGNTNVQINVIFTVSVTKEDQSLILDIQIAGDQFLIDHVAIEPKDGFPSDSYYTGPVFDELDEDMVTGFYDYLEERGINTDLANYLVSLLHDKEQREYTGWLGRVKDFLSK</sequence>
<name>Q9ZSV5_ACEAT</name>
<evidence type="ECO:0000313" key="1">
    <source>
        <dbReference type="EMBL" id="AAC79708.1"/>
    </source>
</evidence>
<feature type="non-terminal residue" evidence="1">
    <location>
        <position position="1"/>
    </location>
</feature>
<dbReference type="EMBL" id="AF093612">
    <property type="protein sequence ID" value="AAC79708.1"/>
    <property type="molecule type" value="mRNA"/>
</dbReference>
<dbReference type="PANTHER" id="PTHR10826:SF1">
    <property type="entry name" value="COMPLEMENT COMPONENT 1 Q SUBCOMPONENT-BINDING PROTEIN, MITOCHONDRIAL"/>
    <property type="match status" value="1"/>
</dbReference>
<accession>Q9ZSV5</accession>
<protein>
    <recommendedName>
        <fullName evidence="2">Mitochondrial glycoprotein</fullName>
    </recommendedName>
</protein>
<dbReference type="InterPro" id="IPR003428">
    <property type="entry name" value="MAM33"/>
</dbReference>
<dbReference type="InterPro" id="IPR036561">
    <property type="entry name" value="MAM33_sf"/>
</dbReference>
<dbReference type="PANTHER" id="PTHR10826">
    <property type="entry name" value="COMPLEMENT COMPONENT 1"/>
    <property type="match status" value="1"/>
</dbReference>
<dbReference type="AlphaFoldDB" id="Q9ZSV5"/>
<proteinExistence type="evidence at transcript level"/>
<dbReference type="Pfam" id="PF02330">
    <property type="entry name" value="MAM33"/>
    <property type="match status" value="1"/>
</dbReference>
<reference evidence="1" key="1">
    <citation type="submission" date="1998-09" db="EMBL/GenBank/DDBJ databases">
        <title>Sequence of random clones from an Acetabularia acetabulum cDNA library.</title>
        <authorList>
            <person name="Serikawa K.A."/>
            <person name="Ivey R."/>
            <person name="Mandoli D.F."/>
        </authorList>
    </citation>
    <scope>NUCLEOTIDE SEQUENCE</scope>
</reference>
<dbReference type="GO" id="GO:0005759">
    <property type="term" value="C:mitochondrial matrix"/>
    <property type="evidence" value="ECO:0007669"/>
    <property type="project" value="InterPro"/>
</dbReference>